<dbReference type="Pfam" id="PF03572">
    <property type="entry name" value="Peptidase_S41"/>
    <property type="match status" value="1"/>
</dbReference>
<evidence type="ECO:0000313" key="4">
    <source>
        <dbReference type="Proteomes" id="UP001589605"/>
    </source>
</evidence>
<evidence type="ECO:0000256" key="1">
    <source>
        <dbReference type="SAM" id="SignalP"/>
    </source>
</evidence>
<feature type="chain" id="PRO_5045849046" evidence="1">
    <location>
        <begin position="22"/>
        <end position="494"/>
    </location>
</feature>
<proteinExistence type="predicted"/>
<organism evidence="3 4">
    <name type="scientific">Formosa undariae</name>
    <dbReference type="NCBI Taxonomy" id="1325436"/>
    <lineage>
        <taxon>Bacteria</taxon>
        <taxon>Pseudomonadati</taxon>
        <taxon>Bacteroidota</taxon>
        <taxon>Flavobacteriia</taxon>
        <taxon>Flavobacteriales</taxon>
        <taxon>Flavobacteriaceae</taxon>
        <taxon>Formosa</taxon>
    </lineage>
</organism>
<accession>A0ABV5EZG2</accession>
<dbReference type="PANTHER" id="PTHR32060:SF30">
    <property type="entry name" value="CARBOXY-TERMINAL PROCESSING PROTEASE CTPA"/>
    <property type="match status" value="1"/>
</dbReference>
<feature type="signal peptide" evidence="1">
    <location>
        <begin position="1"/>
        <end position="21"/>
    </location>
</feature>
<name>A0ABV5EZG2_9FLAO</name>
<dbReference type="PROSITE" id="PS50106">
    <property type="entry name" value="PDZ"/>
    <property type="match status" value="1"/>
</dbReference>
<dbReference type="RefSeq" id="WP_382381759.1">
    <property type="nucleotide sequence ID" value="NZ_JBHMEZ010000003.1"/>
</dbReference>
<dbReference type="EMBL" id="JBHMEZ010000003">
    <property type="protein sequence ID" value="MFB9052578.1"/>
    <property type="molecule type" value="Genomic_DNA"/>
</dbReference>
<gene>
    <name evidence="3" type="ORF">ACFFVB_05750</name>
</gene>
<protein>
    <submittedName>
        <fullName evidence="3">S41 family peptidase</fullName>
    </submittedName>
</protein>
<keyword evidence="4" id="KW-1185">Reference proteome</keyword>
<dbReference type="InterPro" id="IPR029045">
    <property type="entry name" value="ClpP/crotonase-like_dom_sf"/>
</dbReference>
<dbReference type="PANTHER" id="PTHR32060">
    <property type="entry name" value="TAIL-SPECIFIC PROTEASE"/>
    <property type="match status" value="1"/>
</dbReference>
<dbReference type="Gene3D" id="2.30.42.10">
    <property type="match status" value="1"/>
</dbReference>
<dbReference type="InterPro" id="IPR041613">
    <property type="entry name" value="Pept_S41_N"/>
</dbReference>
<dbReference type="CDD" id="cd07561">
    <property type="entry name" value="Peptidase_S41_CPP_like"/>
    <property type="match status" value="1"/>
</dbReference>
<comment type="caution">
    <text evidence="3">The sequence shown here is derived from an EMBL/GenBank/DDBJ whole genome shotgun (WGS) entry which is preliminary data.</text>
</comment>
<dbReference type="Pfam" id="PF18294">
    <property type="entry name" value="Pept_S41_N"/>
    <property type="match status" value="1"/>
</dbReference>
<dbReference type="Proteomes" id="UP001589605">
    <property type="component" value="Unassembled WGS sequence"/>
</dbReference>
<dbReference type="Gene3D" id="3.90.226.10">
    <property type="entry name" value="2-enoyl-CoA Hydratase, Chain A, domain 1"/>
    <property type="match status" value="1"/>
</dbReference>
<dbReference type="InterPro" id="IPR036034">
    <property type="entry name" value="PDZ_sf"/>
</dbReference>
<dbReference type="InterPro" id="IPR001478">
    <property type="entry name" value="PDZ"/>
</dbReference>
<feature type="domain" description="PDZ" evidence="2">
    <location>
        <begin position="100"/>
        <end position="190"/>
    </location>
</feature>
<evidence type="ECO:0000313" key="3">
    <source>
        <dbReference type="EMBL" id="MFB9052578.1"/>
    </source>
</evidence>
<keyword evidence="1" id="KW-0732">Signal</keyword>
<evidence type="ECO:0000259" key="2">
    <source>
        <dbReference type="PROSITE" id="PS50106"/>
    </source>
</evidence>
<dbReference type="InterPro" id="IPR005151">
    <property type="entry name" value="Tail-specific_protease"/>
</dbReference>
<reference evidence="3 4" key="1">
    <citation type="submission" date="2024-09" db="EMBL/GenBank/DDBJ databases">
        <authorList>
            <person name="Sun Q."/>
            <person name="Mori K."/>
        </authorList>
    </citation>
    <scope>NUCLEOTIDE SEQUENCE [LARGE SCALE GENOMIC DNA]</scope>
    <source>
        <strain evidence="3 4">CECT 8286</strain>
    </source>
</reference>
<dbReference type="Gene3D" id="3.30.750.170">
    <property type="match status" value="1"/>
</dbReference>
<sequence length="494" mass="55152">MQHLKISFYLCAIVLCFTNCAKDEDDFLVTTSEINDFVWKGMNAFYLYKDNTPELSDARFSSITEYQNYLNGFSTPEDLFHSLLYNTSTEDRFSWITDDYIALEQQFNGESITHGMEYGLVILKNGGNKVFGYVRYVMPNTDAESKGIKRGDIFNRIDGVELFYNSSTDSNIDLVQGTSYTIGMAAYDDKGTETRDDDSFESIAEEVALVKSTYTENPIYDQKILAVNGKKIGYLMYNGFTGTDVFDSQLNSAFGTFRSEGITDLVLDLRYNPGGSVSTATWLASMITGQFTGDVFIKEEWNSDWQTYFENNDPEGLLNPFVDTMEKRSTSGSVSFSETINHLNLSKVYVITTGNTASASELIINGLTPYIDVVQIGGITTGKYQASRTVYDSPTFSKAEVNTKHTYAMQPLIFKSLNVLGNTDYFDGLTPDILLSENYGNLGILGDLNEPLLAAAIADITGTARRQYTIETSKSEELSHSKMLQPLPNAMYVD</sequence>
<dbReference type="SUPFAM" id="SSF52096">
    <property type="entry name" value="ClpP/crotonase"/>
    <property type="match status" value="1"/>
</dbReference>